<dbReference type="InterPro" id="IPR050671">
    <property type="entry name" value="CD300_family_receptors"/>
</dbReference>
<dbReference type="GO" id="GO:0004888">
    <property type="term" value="F:transmembrane signaling receptor activity"/>
    <property type="evidence" value="ECO:0007669"/>
    <property type="project" value="TreeGrafter"/>
</dbReference>
<comment type="subcellular location">
    <subcellularLocation>
        <location evidence="1">Membrane</location>
    </subcellularLocation>
</comment>
<feature type="domain" description="Immunoglobulin" evidence="7">
    <location>
        <begin position="22"/>
        <end position="121"/>
    </location>
</feature>
<feature type="compositionally biased region" description="Basic residues" evidence="4">
    <location>
        <begin position="271"/>
        <end position="285"/>
    </location>
</feature>
<evidence type="ECO:0000313" key="8">
    <source>
        <dbReference type="EMBL" id="KAG5278084.1"/>
    </source>
</evidence>
<keyword evidence="2 5" id="KW-0812">Transmembrane</keyword>
<dbReference type="InterPro" id="IPR013783">
    <property type="entry name" value="Ig-like_fold"/>
</dbReference>
<feature type="region of interest" description="Disordered" evidence="4">
    <location>
        <begin position="269"/>
        <end position="295"/>
    </location>
</feature>
<evidence type="ECO:0000256" key="5">
    <source>
        <dbReference type="SAM" id="Phobius"/>
    </source>
</evidence>
<protein>
    <recommendedName>
        <fullName evidence="7">Immunoglobulin domain-containing protein</fullName>
    </recommendedName>
</protein>
<evidence type="ECO:0000256" key="3">
    <source>
        <dbReference type="ARBA" id="ARBA00023136"/>
    </source>
</evidence>
<dbReference type="PROSITE" id="PS51257">
    <property type="entry name" value="PROKAR_LIPOPROTEIN"/>
    <property type="match status" value="1"/>
</dbReference>
<keyword evidence="9" id="KW-1185">Reference proteome</keyword>
<evidence type="ECO:0000256" key="4">
    <source>
        <dbReference type="SAM" id="MobiDB-lite"/>
    </source>
</evidence>
<dbReference type="Proteomes" id="UP000823561">
    <property type="component" value="Chromosome 7"/>
</dbReference>
<dbReference type="SMART" id="SM00409">
    <property type="entry name" value="IG"/>
    <property type="match status" value="1"/>
</dbReference>
<gene>
    <name evidence="8" type="ORF">AALO_G00095010</name>
</gene>
<feature type="region of interest" description="Disordered" evidence="4">
    <location>
        <begin position="149"/>
        <end position="177"/>
    </location>
</feature>
<name>A0AAV6GTJ1_9TELE</name>
<dbReference type="SUPFAM" id="SSF48726">
    <property type="entry name" value="Immunoglobulin"/>
    <property type="match status" value="1"/>
</dbReference>
<dbReference type="AlphaFoldDB" id="A0AAV6GTJ1"/>
<feature type="region of interest" description="Disordered" evidence="4">
    <location>
        <begin position="211"/>
        <end position="252"/>
    </location>
</feature>
<reference evidence="8" key="1">
    <citation type="submission" date="2020-10" db="EMBL/GenBank/DDBJ databases">
        <title>Chromosome-scale genome assembly of the Allis shad, Alosa alosa.</title>
        <authorList>
            <person name="Margot Z."/>
            <person name="Christophe K."/>
            <person name="Cabau C."/>
            <person name="Louis A."/>
            <person name="Berthelot C."/>
            <person name="Parey E."/>
            <person name="Roest Crollius H."/>
            <person name="Montfort J."/>
            <person name="Robinson-Rechavi M."/>
            <person name="Bucao C."/>
            <person name="Bouchez O."/>
            <person name="Gislard M."/>
            <person name="Lluch J."/>
            <person name="Milhes M."/>
            <person name="Lampietro C."/>
            <person name="Lopez Roques C."/>
            <person name="Donnadieu C."/>
            <person name="Braasch I."/>
            <person name="Desvignes T."/>
            <person name="Postlethwait J."/>
            <person name="Bobe J."/>
            <person name="Guiguen Y."/>
        </authorList>
    </citation>
    <scope>NUCLEOTIDE SEQUENCE</scope>
    <source>
        <strain evidence="8">M-15738</strain>
        <tissue evidence="8">Blood</tissue>
    </source>
</reference>
<keyword evidence="5" id="KW-1133">Transmembrane helix</keyword>
<dbReference type="InterPro" id="IPR013106">
    <property type="entry name" value="Ig_V-set"/>
</dbReference>
<dbReference type="Gene3D" id="2.60.40.10">
    <property type="entry name" value="Immunoglobulins"/>
    <property type="match status" value="1"/>
</dbReference>
<keyword evidence="6" id="KW-0732">Signal</keyword>
<dbReference type="GO" id="GO:0005886">
    <property type="term" value="C:plasma membrane"/>
    <property type="evidence" value="ECO:0007669"/>
    <property type="project" value="TreeGrafter"/>
</dbReference>
<evidence type="ECO:0000256" key="6">
    <source>
        <dbReference type="SAM" id="SignalP"/>
    </source>
</evidence>
<feature type="chain" id="PRO_5043551814" description="Immunoglobulin domain-containing protein" evidence="6">
    <location>
        <begin position="21"/>
        <end position="407"/>
    </location>
</feature>
<feature type="transmembrane region" description="Helical" evidence="5">
    <location>
        <begin position="184"/>
        <end position="205"/>
    </location>
</feature>
<evidence type="ECO:0000256" key="2">
    <source>
        <dbReference type="ARBA" id="ARBA00022692"/>
    </source>
</evidence>
<dbReference type="Pfam" id="PF07686">
    <property type="entry name" value="V-set"/>
    <property type="match status" value="1"/>
</dbReference>
<keyword evidence="3 5" id="KW-0472">Membrane</keyword>
<evidence type="ECO:0000256" key="1">
    <source>
        <dbReference type="ARBA" id="ARBA00004370"/>
    </source>
</evidence>
<dbReference type="EMBL" id="JADWDJ010000007">
    <property type="protein sequence ID" value="KAG5278084.1"/>
    <property type="molecule type" value="Genomic_DNA"/>
</dbReference>
<feature type="signal peptide" evidence="6">
    <location>
        <begin position="1"/>
        <end position="20"/>
    </location>
</feature>
<feature type="compositionally biased region" description="Polar residues" evidence="4">
    <location>
        <begin position="149"/>
        <end position="163"/>
    </location>
</feature>
<comment type="caution">
    <text evidence="8">The sequence shown here is derived from an EMBL/GenBank/DDBJ whole genome shotgun (WGS) entry which is preliminary data.</text>
</comment>
<dbReference type="PANTHER" id="PTHR11860">
    <property type="entry name" value="POLYMERIC-IMMUNOGLOBULIN RECEPTOR"/>
    <property type="match status" value="1"/>
</dbReference>
<dbReference type="CDD" id="cd05716">
    <property type="entry name" value="IgV_pIgR_like"/>
    <property type="match status" value="1"/>
</dbReference>
<organism evidence="8 9">
    <name type="scientific">Alosa alosa</name>
    <name type="common">allis shad</name>
    <dbReference type="NCBI Taxonomy" id="278164"/>
    <lineage>
        <taxon>Eukaryota</taxon>
        <taxon>Metazoa</taxon>
        <taxon>Chordata</taxon>
        <taxon>Craniata</taxon>
        <taxon>Vertebrata</taxon>
        <taxon>Euteleostomi</taxon>
        <taxon>Actinopterygii</taxon>
        <taxon>Neopterygii</taxon>
        <taxon>Teleostei</taxon>
        <taxon>Clupei</taxon>
        <taxon>Clupeiformes</taxon>
        <taxon>Clupeoidei</taxon>
        <taxon>Clupeidae</taxon>
        <taxon>Alosa</taxon>
    </lineage>
</organism>
<evidence type="ECO:0000313" key="9">
    <source>
        <dbReference type="Proteomes" id="UP000823561"/>
    </source>
</evidence>
<evidence type="ECO:0000259" key="7">
    <source>
        <dbReference type="SMART" id="SM00409"/>
    </source>
</evidence>
<dbReference type="PANTHER" id="PTHR11860:SF118">
    <property type="entry name" value="CMRF35-LIKE MOLECULE 3-RELATED"/>
    <property type="match status" value="1"/>
</dbReference>
<proteinExistence type="predicted"/>
<accession>A0AAV6GTJ1</accession>
<dbReference type="InterPro" id="IPR036179">
    <property type="entry name" value="Ig-like_dom_sf"/>
</dbReference>
<dbReference type="InterPro" id="IPR003599">
    <property type="entry name" value="Ig_sub"/>
</dbReference>
<sequence>MKTSSKFTLLSLTVLSCVSCKEITVRGHEVGNAVINCPYQKGYESYPKYLTKGEFKDRVEIIRSHDQRKWTDRGRVSLQDNKDNKFTVTIHNLTLEDAGIYWCGVDTWGRDTYTSVKLTVVRQANKPTAAIPTVTAEVTTVTLSNTVPVSTHNTTTAPLTNITESERTESDPTSAASGGHLANLSGGLVVAVVIFALLVVTFRLMKRRAEKKRALPTPLSGNIRPDSCVYSEIQPTSPHATDGPDQSDQRSSPALTSIYALVTPPAPVPAQHHKAANHLPQHHKAANQLPQPTTASDDIYSLATNLTQALHSGVTSVTNQHEPGPATAATGGDVINSIAINLMPSLPTRTSVSSTTNHQSDPAIYCNLTSANENPDGSEYATVVFRDEPIGSDSASVSFSKSGASPL</sequence>
<feature type="compositionally biased region" description="Polar residues" evidence="4">
    <location>
        <begin position="233"/>
        <end position="252"/>
    </location>
</feature>